<gene>
    <name evidence="1" type="ordered locus">VEA_000601</name>
</gene>
<name>A0ACA6QRI2_VIBAE</name>
<evidence type="ECO:0000313" key="2">
    <source>
        <dbReference type="Proteomes" id="UP000002571"/>
    </source>
</evidence>
<keyword evidence="2" id="KW-1185">Reference proteome</keyword>
<sequence>MFAIFLGNVCKTLSINLRETMEMKLHTLTMAVALGLVTAPAFATTDVDALEKRINELEQRLEQTEKVSTEANEKASSFEFHGYARSGLLINDDLNGAVGTGPYMTAAGAIGAPIGRLGVEDDHYVEANLIHKRFADDGSSALFRIMLADSTETNNEWTASESQLNVRQVYAELNKLSMFSESSAFADATFWAGKRFDRDNFDIHFFDSDIVFLSGTGAGVYDVQMSDSWKANFSIYGRDFGEIDSSSTDIENYIATMNNRFGNWQLMLSGMTSADNNDRVEGAADKGLHAMFAYHGDNFFGMSEGFSKTGILMGDGLGAELKGIGSNGDLLEDAKAVRLFSYGVTRIGDNWRVAPALLAEHSQDRFAKNDEFTWASFNIRLAQEFTQNFEMVYEGSYQYMDLDNAIDKASGSFYKATIAPTLKMSTAAGFFDRPELRFAVSYVDWSEDLNGYSISQDAGAATMGDGGEVLFALQMETWF</sequence>
<dbReference type="EMBL" id="CP001806">
    <property type="protein sequence ID" value="ACY53287.1"/>
    <property type="molecule type" value="Genomic_DNA"/>
</dbReference>
<proteinExistence type="predicted"/>
<reference evidence="1" key="1">
    <citation type="submission" date="2009-10" db="EMBL/GenBank/DDBJ databases">
        <authorList>
            <consortium name="Los Alamos National Laboratory (LANL)"/>
            <consortium name="National Microbial Pathogen Data Resource (NMPDR)"/>
            <person name="Munk A.C."/>
            <person name="Tapia R."/>
            <person name="Green L."/>
            <person name="Rogers Y."/>
            <person name="Detter J.C."/>
            <person name="Bruce D."/>
            <person name="Brettin T.S."/>
            <person name="Colwell R."/>
            <person name="Huq A."/>
            <person name="Grim C.J."/>
            <person name="Hasan N.A."/>
            <person name="Vonstein V."/>
            <person name="Bartels D."/>
        </authorList>
    </citation>
    <scope>NUCLEOTIDE SEQUENCE</scope>
    <source>
        <strain evidence="1">EX25</strain>
    </source>
</reference>
<evidence type="ECO:0000313" key="1">
    <source>
        <dbReference type="EMBL" id="ACY53287.1"/>
    </source>
</evidence>
<dbReference type="Proteomes" id="UP000002571">
    <property type="component" value="Chromosome 2"/>
</dbReference>
<accession>A0ACA6QRI2</accession>
<organism evidence="1 2">
    <name type="scientific">Vibrio antiquarius (strain Ex25)</name>
    <dbReference type="NCBI Taxonomy" id="150340"/>
    <lineage>
        <taxon>Bacteria</taxon>
        <taxon>Pseudomonadati</taxon>
        <taxon>Pseudomonadota</taxon>
        <taxon>Gammaproteobacteria</taxon>
        <taxon>Vibrionales</taxon>
        <taxon>Vibrionaceae</taxon>
        <taxon>Vibrio</taxon>
        <taxon>Vibrio diabolicus subgroup</taxon>
    </lineage>
</organism>
<protein>
    <submittedName>
        <fullName evidence="1">Maltoporin</fullName>
    </submittedName>
</protein>